<dbReference type="AlphaFoldDB" id="A0ABD2YVF5"/>
<feature type="compositionally biased region" description="Basic and acidic residues" evidence="1">
    <location>
        <begin position="8"/>
        <end position="34"/>
    </location>
</feature>
<feature type="region of interest" description="Disordered" evidence="1">
    <location>
        <begin position="1"/>
        <end position="48"/>
    </location>
</feature>
<dbReference type="Pfam" id="PF07816">
    <property type="entry name" value="DUF1645"/>
    <property type="match status" value="1"/>
</dbReference>
<dbReference type="PANTHER" id="PTHR33095:SF114">
    <property type="entry name" value="DUF1645 FAMILY PROTEIN"/>
    <property type="match status" value="1"/>
</dbReference>
<dbReference type="EMBL" id="JBJUIK010000012">
    <property type="protein sequence ID" value="KAL3511302.1"/>
    <property type="molecule type" value="Genomic_DNA"/>
</dbReference>
<dbReference type="PANTHER" id="PTHR33095">
    <property type="entry name" value="OS07G0619500 PROTEIN"/>
    <property type="match status" value="1"/>
</dbReference>
<protein>
    <submittedName>
        <fullName evidence="2">Uncharacterized protein</fullName>
    </submittedName>
</protein>
<feature type="compositionally biased region" description="Acidic residues" evidence="1">
    <location>
        <begin position="35"/>
        <end position="48"/>
    </location>
</feature>
<keyword evidence="3" id="KW-1185">Reference proteome</keyword>
<proteinExistence type="predicted"/>
<evidence type="ECO:0000313" key="3">
    <source>
        <dbReference type="Proteomes" id="UP001630127"/>
    </source>
</evidence>
<evidence type="ECO:0000256" key="1">
    <source>
        <dbReference type="SAM" id="MobiDB-lite"/>
    </source>
</evidence>
<organism evidence="2 3">
    <name type="scientific">Cinchona calisaya</name>
    <dbReference type="NCBI Taxonomy" id="153742"/>
    <lineage>
        <taxon>Eukaryota</taxon>
        <taxon>Viridiplantae</taxon>
        <taxon>Streptophyta</taxon>
        <taxon>Embryophyta</taxon>
        <taxon>Tracheophyta</taxon>
        <taxon>Spermatophyta</taxon>
        <taxon>Magnoliopsida</taxon>
        <taxon>eudicotyledons</taxon>
        <taxon>Gunneridae</taxon>
        <taxon>Pentapetalae</taxon>
        <taxon>asterids</taxon>
        <taxon>lamiids</taxon>
        <taxon>Gentianales</taxon>
        <taxon>Rubiaceae</taxon>
        <taxon>Cinchonoideae</taxon>
        <taxon>Cinchoneae</taxon>
        <taxon>Cinchona</taxon>
    </lineage>
</organism>
<name>A0ABD2YVF5_9GENT</name>
<comment type="caution">
    <text evidence="2">The sequence shown here is derived from an EMBL/GenBank/DDBJ whole genome shotgun (WGS) entry which is preliminary data.</text>
</comment>
<feature type="region of interest" description="Disordered" evidence="1">
    <location>
        <begin position="223"/>
        <end position="244"/>
    </location>
</feature>
<reference evidence="2 3" key="1">
    <citation type="submission" date="2024-11" db="EMBL/GenBank/DDBJ databases">
        <title>A near-complete genome assembly of Cinchona calisaya.</title>
        <authorList>
            <person name="Lian D.C."/>
            <person name="Zhao X.W."/>
            <person name="Wei L."/>
        </authorList>
    </citation>
    <scope>NUCLEOTIDE SEQUENCE [LARGE SCALE GENOMIC DNA]</scope>
    <source>
        <tissue evidence="2">Nenye</tissue>
    </source>
</reference>
<dbReference type="Proteomes" id="UP001630127">
    <property type="component" value="Unassembled WGS sequence"/>
</dbReference>
<evidence type="ECO:0000313" key="2">
    <source>
        <dbReference type="EMBL" id="KAL3511302.1"/>
    </source>
</evidence>
<gene>
    <name evidence="2" type="ORF">ACH5RR_030703</name>
</gene>
<sequence length="289" mass="31900">MQRITQQLEHHLKLNEQEDHLGKENESVQESHEESDYEDDDNDEEQVEEFSFSLDAVNCSTISAEDAFHNGQIRPFFPLFNRDLLLNGGADVEDLESLRLNDRLPNVKNVFVEAAEENNNGFRAATTSSSSADAGDDQGVVGPSCEWSKKVVQAAPAVPEGCKKSNSTGFSKIWRFKEFMHRSNSDGRDAFVFLNNPTSSTATSPAKDEVSVSLKKVNANNGGGVAGEVKKGKKVKSSKTASLSPHEVYMRSKAKDGERRRSYLPYRPELVGLFTNVTGGGLTRNVHPF</sequence>
<dbReference type="InterPro" id="IPR012442">
    <property type="entry name" value="DUF1645_plant"/>
</dbReference>
<accession>A0ABD2YVF5</accession>